<proteinExistence type="predicted"/>
<dbReference type="SUPFAM" id="SSF81383">
    <property type="entry name" value="F-box domain"/>
    <property type="match status" value="1"/>
</dbReference>
<organism evidence="2 3">
    <name type="scientific">Armillaria ostoyae</name>
    <name type="common">Armillaria root rot fungus</name>
    <dbReference type="NCBI Taxonomy" id="47428"/>
    <lineage>
        <taxon>Eukaryota</taxon>
        <taxon>Fungi</taxon>
        <taxon>Dikarya</taxon>
        <taxon>Basidiomycota</taxon>
        <taxon>Agaricomycotina</taxon>
        <taxon>Agaricomycetes</taxon>
        <taxon>Agaricomycetidae</taxon>
        <taxon>Agaricales</taxon>
        <taxon>Marasmiineae</taxon>
        <taxon>Physalacriaceae</taxon>
        <taxon>Armillaria</taxon>
    </lineage>
</organism>
<keyword evidence="3" id="KW-1185">Reference proteome</keyword>
<dbReference type="EMBL" id="FUEG01000032">
    <property type="protein sequence ID" value="SJL16031.1"/>
    <property type="molecule type" value="Genomic_DNA"/>
</dbReference>
<evidence type="ECO:0000313" key="2">
    <source>
        <dbReference type="EMBL" id="SJL16031.1"/>
    </source>
</evidence>
<dbReference type="Gene3D" id="1.20.1280.50">
    <property type="match status" value="1"/>
</dbReference>
<feature type="domain" description="F-box" evidence="1">
    <location>
        <begin position="110"/>
        <end position="163"/>
    </location>
</feature>
<name>A0A284S4U2_ARMOS</name>
<sequence>MTSVFHAAEAIQHTLQSIYENPSGHLSLDINIPFSEEILVESHADSSPLVSLSDIIDALSKTLDDLSHCHKDHLATLISDGSISFIERLRHCKSLIEAYSSYRHRPSTSIHDLPPELLSHIFEESVSLAPGAYPATALRIASVCRSWRENALSHTRLWSTIAITTQTQSSSVVDGREEVLHLYLRRSGTQPLTIIFRGKRSTLDLQRRPKKSGKPEWSWAHIFVPLLRSHEARWGRLRLSRDLCKTGDIDMLFAPAEDTLPNLSELKNITIPSLYRIPFDRLSFWDYAAFRNAPKLTSLAFDGLCVGQICSVRKSSFPRAQITALRIDVCPDLESLFDAMVAFPNIHDLRIYIDRPHRPHHRESSVHLLRLSMPTVGMTTQILPQVQVASRVPKSNLVSCLTWNLSCTSFVPQPFGRLHFNNLDSLLMIYHAAFDEEDDDRSLIGVDPILNAVSYSASRIQHITFSAIPISGMDIISVLQALPQLGSLVVHDPNPNDYELSEASLDLLYPVDEHLLHQLTASPSGLPFLPSLKSIELVWTQDLDEGAVMDMIESRRWCEAPLERATLGKLERHINLAPTTYQRLRDLRKGGLAFSKEWNSA</sequence>
<accession>A0A284S4U2</accession>
<reference evidence="3" key="1">
    <citation type="journal article" date="2017" name="Nat. Ecol. Evol.">
        <title>Genome expansion and lineage-specific genetic innovations in the forest pathogenic fungi Armillaria.</title>
        <authorList>
            <person name="Sipos G."/>
            <person name="Prasanna A.N."/>
            <person name="Walter M.C."/>
            <person name="O'Connor E."/>
            <person name="Balint B."/>
            <person name="Krizsan K."/>
            <person name="Kiss B."/>
            <person name="Hess J."/>
            <person name="Varga T."/>
            <person name="Slot J."/>
            <person name="Riley R."/>
            <person name="Boka B."/>
            <person name="Rigling D."/>
            <person name="Barry K."/>
            <person name="Lee J."/>
            <person name="Mihaltcheva S."/>
            <person name="LaButti K."/>
            <person name="Lipzen A."/>
            <person name="Waldron R."/>
            <person name="Moloney N.M."/>
            <person name="Sperisen C."/>
            <person name="Kredics L."/>
            <person name="Vagvoelgyi C."/>
            <person name="Patrignani A."/>
            <person name="Fitzpatrick D."/>
            <person name="Nagy I."/>
            <person name="Doyle S."/>
            <person name="Anderson J.B."/>
            <person name="Grigoriev I.V."/>
            <person name="Gueldener U."/>
            <person name="Muensterkoetter M."/>
            <person name="Nagy L.G."/>
        </authorList>
    </citation>
    <scope>NUCLEOTIDE SEQUENCE [LARGE SCALE GENOMIC DNA]</scope>
    <source>
        <strain evidence="3">C18/9</strain>
    </source>
</reference>
<gene>
    <name evidence="2" type="ORF">ARMOST_19546</name>
</gene>
<dbReference type="OrthoDB" id="2269034at2759"/>
<dbReference type="OMA" id="RSHEARW"/>
<dbReference type="InterPro" id="IPR036047">
    <property type="entry name" value="F-box-like_dom_sf"/>
</dbReference>
<protein>
    <recommendedName>
        <fullName evidence="1">F-box domain-containing protein</fullName>
    </recommendedName>
</protein>
<dbReference type="InterPro" id="IPR001810">
    <property type="entry name" value="F-box_dom"/>
</dbReference>
<dbReference type="AlphaFoldDB" id="A0A284S4U2"/>
<evidence type="ECO:0000313" key="3">
    <source>
        <dbReference type="Proteomes" id="UP000219338"/>
    </source>
</evidence>
<dbReference type="Pfam" id="PF12937">
    <property type="entry name" value="F-box-like"/>
    <property type="match status" value="1"/>
</dbReference>
<evidence type="ECO:0000259" key="1">
    <source>
        <dbReference type="Pfam" id="PF12937"/>
    </source>
</evidence>
<dbReference type="Proteomes" id="UP000219338">
    <property type="component" value="Unassembled WGS sequence"/>
</dbReference>